<proteinExistence type="predicted"/>
<evidence type="ECO:0000313" key="1">
    <source>
        <dbReference type="EMBL" id="DAF45623.1"/>
    </source>
</evidence>
<protein>
    <submittedName>
        <fullName evidence="1">Uncharacterized protein</fullName>
    </submittedName>
</protein>
<dbReference type="EMBL" id="BK032514">
    <property type="protein sequence ID" value="DAF45623.1"/>
    <property type="molecule type" value="Genomic_DNA"/>
</dbReference>
<reference evidence="1" key="1">
    <citation type="journal article" date="2021" name="Proc. Natl. Acad. Sci. U.S.A.">
        <title>A Catalog of Tens of Thousands of Viruses from Human Metagenomes Reveals Hidden Associations with Chronic Diseases.</title>
        <authorList>
            <person name="Tisza M.J."/>
            <person name="Buck C.B."/>
        </authorList>
    </citation>
    <scope>NUCLEOTIDE SEQUENCE</scope>
    <source>
        <strain evidence="1">CtBLh2</strain>
    </source>
</reference>
<name>A0A8S5S4K6_9CAUD</name>
<accession>A0A8S5S4K6</accession>
<sequence length="1086" mass="118549">MELQTDARGIHDVAPVDPGEGEIVLPLYPPGIIRRIEAVIDHLVPDRGDGHPVVFLRFAAPAVAQQRPPVEHVIIGRIHRGVCGRIRGIVQHQVLENLVGDRRAVLLPLQVVGNGGRRSRLEQRGGRFDLDKTPAATEGLQGKRGQQLGSHVHRAPSDPADTAVLPQGERLRLDLLPPPGLIACAPQVSVPVIGHVAGEGQRLDLRSPTVVVEIDGQVAAEDVADLVQMIEPETVARSVGITEIPRLVAPHQTAFVVLEHLCNLGQQRKLDGKAVSVVAAVVRTDQLMEPHALHVGVLRKDILETVQVHIEALDRFGLSVTPFRQGQIAQLTVLGRIVVGSVDIEVDIDILLCKIAELAQQVRMDAVHTDRRVALSVALLLVIGDRVGQYRNLVFRAQPIDRRADLLDKGFHLRIAPVHPHAVDLQQQFLLGLIGRGGRRRGQRVGCNLGRAGDGQNQDHQKIQNPFHNHKRFSTAGSLPGSVPAGSGRIGLHIGGRGFRIFVLGKGCPAHLHQVGVHHTTHLRAVRKVALLLELAVGVPVRSPVQIARIGVVGIEPVRKGQQRVKDSLVTALGREAEEPAVPPRTFDLHIDVVAVLHTREILEADKGPCRLQPLAAVVVELVVHLGPHLARIDRLRRHVAVRLDAVLQRKRIEPDVVISRLGYGDGLGRCGRNGGPILLAPVDEGVHGPEMVRILGIVSGPEQEAVTGRLHIGLEREFIRRGSLDHRHGVLLVRLRNGSVSIDVNTLDHTGRTGPDGLFADIVQGRHGNDQIIGVGCRRLGNLQGILKEVDLLVCLDRLPGRATLLAGLDRNGGDRMLAVGRDLETERHGTARHTGDTLHLIDDGRLAAHLDRHGDHRGLLIALSIGSREQELVFALVRDVHARLDPDLRPVGSRREGLGETDGLACQHDIAHLLVVDGRSLELNHLDRSEDIVRSHGFQDLDNRSRLVGLHGYRSGKFSLVAGIVEEGDLQLVVQRSVVGDLERIAQIVELGGSVDLDRLLRLRSRLGPFAERDVNGLESISRGYMGLEVALRTARADQFGIRRRAVQRRTRLGVLIMARNQGHHQNRNDQFPEISVVHNAKGL</sequence>
<organism evidence="1">
    <name type="scientific">Siphoviridae sp. ctBLh2</name>
    <dbReference type="NCBI Taxonomy" id="2827803"/>
    <lineage>
        <taxon>Viruses</taxon>
        <taxon>Duplodnaviria</taxon>
        <taxon>Heunggongvirae</taxon>
        <taxon>Uroviricota</taxon>
        <taxon>Caudoviricetes</taxon>
    </lineage>
</organism>